<feature type="binding site" evidence="11">
    <location>
        <begin position="125"/>
        <end position="127"/>
    </location>
    <ligand>
        <name>FMN</name>
        <dbReference type="ChEBI" id="CHEBI:58210"/>
    </ligand>
</feature>
<dbReference type="NCBIfam" id="TIGR00033">
    <property type="entry name" value="aroC"/>
    <property type="match status" value="1"/>
</dbReference>
<feature type="binding site" evidence="11">
    <location>
        <position position="324"/>
    </location>
    <ligand>
        <name>FMN</name>
        <dbReference type="ChEBI" id="CHEBI:58210"/>
    </ligand>
</feature>
<feature type="binding site" evidence="11">
    <location>
        <position position="48"/>
    </location>
    <ligand>
        <name>NADP(+)</name>
        <dbReference type="ChEBI" id="CHEBI:58349"/>
    </ligand>
</feature>
<accession>A0A564SRF2</accession>
<dbReference type="PANTHER" id="PTHR21085:SF0">
    <property type="entry name" value="CHORISMATE SYNTHASE"/>
    <property type="match status" value="1"/>
</dbReference>
<dbReference type="GO" id="GO:0009423">
    <property type="term" value="P:chorismate biosynthetic process"/>
    <property type="evidence" value="ECO:0007669"/>
    <property type="project" value="UniProtKB-UniRule"/>
</dbReference>
<dbReference type="PANTHER" id="PTHR21085">
    <property type="entry name" value="CHORISMATE SYNTHASE"/>
    <property type="match status" value="1"/>
</dbReference>
<keyword evidence="9 11" id="KW-0057">Aromatic amino acid biosynthesis</keyword>
<dbReference type="Pfam" id="PF01264">
    <property type="entry name" value="Chorismate_synt"/>
    <property type="match status" value="1"/>
</dbReference>
<keyword evidence="14" id="KW-1185">Reference proteome</keyword>
<dbReference type="GO" id="GO:0010181">
    <property type="term" value="F:FMN binding"/>
    <property type="evidence" value="ECO:0007669"/>
    <property type="project" value="TreeGrafter"/>
</dbReference>
<dbReference type="PROSITE" id="PS00788">
    <property type="entry name" value="CHORISMATE_SYNTHASE_2"/>
    <property type="match status" value="1"/>
</dbReference>
<keyword evidence="7 11" id="KW-0274">FAD</keyword>
<dbReference type="UniPathway" id="UPA00053">
    <property type="reaction ID" value="UER00090"/>
</dbReference>
<evidence type="ECO:0000256" key="8">
    <source>
        <dbReference type="ARBA" id="ARBA00022857"/>
    </source>
</evidence>
<reference evidence="13 14" key="1">
    <citation type="submission" date="2019-07" db="EMBL/GenBank/DDBJ databases">
        <authorList>
            <person name="Hibberd C M."/>
            <person name="Gehrig L. J."/>
            <person name="Chang H.-W."/>
            <person name="Venkatesh S."/>
        </authorList>
    </citation>
    <scope>NUCLEOTIDE SEQUENCE [LARGE SCALE GENOMIC DNA]</scope>
    <source>
        <strain evidence="13">Ruminococcus_torques_SSTS_Bg7063</strain>
    </source>
</reference>
<dbReference type="AlphaFoldDB" id="A0A564SRF2"/>
<comment type="catalytic activity">
    <reaction evidence="11 12">
        <text>5-O-(1-carboxyvinyl)-3-phosphoshikimate = chorismate + phosphate</text>
        <dbReference type="Rhea" id="RHEA:21020"/>
        <dbReference type="ChEBI" id="CHEBI:29748"/>
        <dbReference type="ChEBI" id="CHEBI:43474"/>
        <dbReference type="ChEBI" id="CHEBI:57701"/>
        <dbReference type="EC" id="4.2.3.5"/>
    </reaction>
</comment>
<evidence type="ECO:0000256" key="10">
    <source>
        <dbReference type="ARBA" id="ARBA00023239"/>
    </source>
</evidence>
<name>A0A564SRF2_9FIRM</name>
<comment type="similarity">
    <text evidence="2 11 12">Belongs to the chorismate synthase family.</text>
</comment>
<dbReference type="InterPro" id="IPR000453">
    <property type="entry name" value="Chorismate_synth"/>
</dbReference>
<gene>
    <name evidence="11 13" type="primary">aroC</name>
    <name evidence="13" type="ORF">RTSSTS7063_00562</name>
</gene>
<evidence type="ECO:0000256" key="12">
    <source>
        <dbReference type="RuleBase" id="RU000605"/>
    </source>
</evidence>
<dbReference type="PROSITE" id="PS00787">
    <property type="entry name" value="CHORISMATE_SYNTHASE_1"/>
    <property type="match status" value="1"/>
</dbReference>
<evidence type="ECO:0000256" key="1">
    <source>
        <dbReference type="ARBA" id="ARBA00005044"/>
    </source>
</evidence>
<dbReference type="Gene3D" id="3.60.150.10">
    <property type="entry name" value="Chorismate synthase AroC"/>
    <property type="match status" value="1"/>
</dbReference>
<organism evidence="13 14">
    <name type="scientific">[Ruminococcus] torques</name>
    <dbReference type="NCBI Taxonomy" id="33039"/>
    <lineage>
        <taxon>Bacteria</taxon>
        <taxon>Bacillati</taxon>
        <taxon>Bacillota</taxon>
        <taxon>Clostridia</taxon>
        <taxon>Lachnospirales</taxon>
        <taxon>Lachnospiraceae</taxon>
        <taxon>Mediterraneibacter</taxon>
    </lineage>
</organism>
<dbReference type="HAMAP" id="MF_00300">
    <property type="entry name" value="Chorismate_synth"/>
    <property type="match status" value="1"/>
</dbReference>
<dbReference type="NCBIfam" id="NF003793">
    <property type="entry name" value="PRK05382.1"/>
    <property type="match status" value="1"/>
</dbReference>
<comment type="function">
    <text evidence="11">Catalyzes the anti-1,4-elimination of the C-3 phosphate and the C-6 proR hydrogen from 5-enolpyruvylshikimate-3-phosphate (EPSP) to yield chorismate, which is the branch point compound that serves as the starting substrate for the three terminal pathways of aromatic amino acid biosynthesis. This reaction introduces a second double bond into the aromatic ring system.</text>
</comment>
<evidence type="ECO:0000256" key="3">
    <source>
        <dbReference type="ARBA" id="ARBA00013036"/>
    </source>
</evidence>
<evidence type="ECO:0000313" key="14">
    <source>
        <dbReference type="Proteomes" id="UP000363661"/>
    </source>
</evidence>
<comment type="pathway">
    <text evidence="1 11 12">Metabolic intermediate biosynthesis; chorismate biosynthesis; chorismate from D-erythrose 4-phosphate and phosphoenolpyruvate: step 7/7.</text>
</comment>
<feature type="binding site" evidence="11">
    <location>
        <position position="54"/>
    </location>
    <ligand>
        <name>NADP(+)</name>
        <dbReference type="ChEBI" id="CHEBI:58349"/>
    </ligand>
</feature>
<dbReference type="GO" id="GO:0008652">
    <property type="term" value="P:amino acid biosynthetic process"/>
    <property type="evidence" value="ECO:0007669"/>
    <property type="project" value="UniProtKB-KW"/>
</dbReference>
<evidence type="ECO:0000313" key="13">
    <source>
        <dbReference type="EMBL" id="VUW97689.1"/>
    </source>
</evidence>
<dbReference type="EC" id="4.2.3.5" evidence="3 11"/>
<dbReference type="CDD" id="cd07304">
    <property type="entry name" value="Chorismate_synthase"/>
    <property type="match status" value="1"/>
</dbReference>
<dbReference type="GO" id="GO:0009073">
    <property type="term" value="P:aromatic amino acid family biosynthetic process"/>
    <property type="evidence" value="ECO:0007669"/>
    <property type="project" value="UniProtKB-KW"/>
</dbReference>
<sequence length="370" mass="39725">MSGSTFGTLFRVTTWGESHGPGVGVVIDGCPAGIPLSEQDIQQFLDRRKPGQSKYTTKRNESDSVEILSGVFEGTTTGTPISLLVRNQDQRSRDYGNIAISYRPGHADYCFDQKYGFRDYRGGGRSSGRETIGRVAAGAIASKLLGELGILLTTYAKSIGPVTVDEADYDFTEITNNSFYLPNKDAAEKAAEYVSTLMEQMDSCGGLIECRVDHLPAGLGEPVFDKLDALLAQAIMSIGAVKGVEIGDGFQSASSTGSTNNDPFCMQQGEVMKTSNHSGGTLGGMSDGSQLILRAAIKPTPSISQMQHTVTNSGEEIELSIHGRHDPIIVPRAVVVVEAMTALTLADLLLRNAVSRMNQIKQLYTEDKNV</sequence>
<comment type="subunit">
    <text evidence="11">Homotetramer.</text>
</comment>
<dbReference type="SUPFAM" id="SSF103263">
    <property type="entry name" value="Chorismate synthase, AroC"/>
    <property type="match status" value="1"/>
</dbReference>
<dbReference type="EMBL" id="CABHNA010000033">
    <property type="protein sequence ID" value="VUW97689.1"/>
    <property type="molecule type" value="Genomic_DNA"/>
</dbReference>
<dbReference type="Proteomes" id="UP000363661">
    <property type="component" value="Unassembled WGS sequence"/>
</dbReference>
<evidence type="ECO:0000256" key="5">
    <source>
        <dbReference type="ARBA" id="ARBA00022630"/>
    </source>
</evidence>
<feature type="binding site" evidence="11">
    <location>
        <begin position="298"/>
        <end position="302"/>
    </location>
    <ligand>
        <name>FMN</name>
        <dbReference type="ChEBI" id="CHEBI:58210"/>
    </ligand>
</feature>
<dbReference type="PIRSF" id="PIRSF001456">
    <property type="entry name" value="Chorismate_synth"/>
    <property type="match status" value="1"/>
</dbReference>
<dbReference type="InterPro" id="IPR020541">
    <property type="entry name" value="Chorismate_synthase_CS"/>
</dbReference>
<evidence type="ECO:0000256" key="9">
    <source>
        <dbReference type="ARBA" id="ARBA00023141"/>
    </source>
</evidence>
<evidence type="ECO:0000256" key="6">
    <source>
        <dbReference type="ARBA" id="ARBA00022643"/>
    </source>
</evidence>
<dbReference type="InterPro" id="IPR035904">
    <property type="entry name" value="Chorismate_synth_AroC_sf"/>
</dbReference>
<protein>
    <recommendedName>
        <fullName evidence="3 11">Chorismate synthase</fullName>
        <shortName evidence="11">CS</shortName>
        <ecNumber evidence="3 11">4.2.3.5</ecNumber>
    </recommendedName>
    <alternativeName>
        <fullName evidence="11">5-enolpyruvylshikimate-3-phosphate phospholyase</fullName>
    </alternativeName>
</protein>
<dbReference type="GO" id="GO:0005829">
    <property type="term" value="C:cytosol"/>
    <property type="evidence" value="ECO:0007669"/>
    <property type="project" value="TreeGrafter"/>
</dbReference>
<dbReference type="RefSeq" id="WP_144366476.1">
    <property type="nucleotide sequence ID" value="NZ_CABHNA010000033.1"/>
</dbReference>
<dbReference type="GO" id="GO:0004107">
    <property type="term" value="F:chorismate synthase activity"/>
    <property type="evidence" value="ECO:0007669"/>
    <property type="project" value="UniProtKB-UniRule"/>
</dbReference>
<feature type="binding site" evidence="11">
    <location>
        <position position="283"/>
    </location>
    <ligand>
        <name>FMN</name>
        <dbReference type="ChEBI" id="CHEBI:58210"/>
    </ligand>
</feature>
<keyword evidence="8 11" id="KW-0521">NADP</keyword>
<evidence type="ECO:0000256" key="4">
    <source>
        <dbReference type="ARBA" id="ARBA00022605"/>
    </source>
</evidence>
<keyword evidence="4 11" id="KW-0028">Amino-acid biosynthesis</keyword>
<comment type="cofactor">
    <cofactor evidence="11 12">
        <name>FMNH2</name>
        <dbReference type="ChEBI" id="CHEBI:57618"/>
    </cofactor>
    <text evidence="11 12">Reduced FMN (FMNH(2)).</text>
</comment>
<keyword evidence="10 11" id="KW-0456">Lyase</keyword>
<keyword evidence="5 11" id="KW-0285">Flavoprotein</keyword>
<dbReference type="FunFam" id="3.60.150.10:FF:000002">
    <property type="entry name" value="Chorismate synthase"/>
    <property type="match status" value="1"/>
</dbReference>
<evidence type="ECO:0000256" key="11">
    <source>
        <dbReference type="HAMAP-Rule" id="MF_00300"/>
    </source>
</evidence>
<comment type="caution">
    <text evidence="11">Lacks conserved residue(s) required for the propagation of feature annotation.</text>
</comment>
<evidence type="ECO:0000256" key="2">
    <source>
        <dbReference type="ARBA" id="ARBA00008014"/>
    </source>
</evidence>
<keyword evidence="6 11" id="KW-0288">FMN</keyword>
<proteinExistence type="inferred from homology"/>
<evidence type="ECO:0000256" key="7">
    <source>
        <dbReference type="ARBA" id="ARBA00022827"/>
    </source>
</evidence>